<dbReference type="CDD" id="cd07344">
    <property type="entry name" value="M48_yhfN_like"/>
    <property type="match status" value="1"/>
</dbReference>
<evidence type="ECO:0000313" key="3">
    <source>
        <dbReference type="Proteomes" id="UP000315388"/>
    </source>
</evidence>
<dbReference type="AlphaFoldDB" id="A0A502BIT7"/>
<dbReference type="Gene3D" id="3.30.2010.10">
    <property type="entry name" value="Metalloproteases ('zincins'), catalytic domain"/>
    <property type="match status" value="1"/>
</dbReference>
<feature type="domain" description="YgjP-like metallopeptidase" evidence="1">
    <location>
        <begin position="25"/>
        <end position="233"/>
    </location>
</feature>
<name>A0A502BIT7_9HYPH</name>
<dbReference type="OrthoDB" id="9795402at2"/>
<protein>
    <submittedName>
        <fullName evidence="2">M48 family metallopeptidase</fullName>
    </submittedName>
</protein>
<dbReference type="Proteomes" id="UP000315388">
    <property type="component" value="Unassembled WGS sequence"/>
</dbReference>
<gene>
    <name evidence="2" type="ORF">FHY56_16630</name>
</gene>
<dbReference type="InterPro" id="IPR002725">
    <property type="entry name" value="YgjP-like_metallopeptidase"/>
</dbReference>
<dbReference type="PANTHER" id="PTHR30399:SF1">
    <property type="entry name" value="UTP PYROPHOSPHATASE"/>
    <property type="match status" value="1"/>
</dbReference>
<keyword evidence="3" id="KW-1185">Reference proteome</keyword>
<sequence length="242" mass="28003">MRSAISYGNRTIDYTVSSNETLLERIRIHVHPNGLVEVETPPAKSAHEIAKAVMKRARWIDNNLRYFAKLREHALPREYVSGETHFYLGKRYQIKVLESAAKSSSGVRLMAGRIEVKLHRVSPSRVKRQLRAWYRTNAERYFHQRLSLIAADLKWVDVLPPVMLVQMKSQWGSCSPNGTIVLNPMLIKAPRECVDYVIIHELCHLQEHNHSKRFYALLERTLPAWKHTKSKLDGMAELLLAE</sequence>
<organism evidence="2 3">
    <name type="scientific">Brucella gallinifaecis</name>
    <dbReference type="NCBI Taxonomy" id="215590"/>
    <lineage>
        <taxon>Bacteria</taxon>
        <taxon>Pseudomonadati</taxon>
        <taxon>Pseudomonadota</taxon>
        <taxon>Alphaproteobacteria</taxon>
        <taxon>Hyphomicrobiales</taxon>
        <taxon>Brucellaceae</taxon>
        <taxon>Brucella/Ochrobactrum group</taxon>
        <taxon>Brucella</taxon>
    </lineage>
</organism>
<dbReference type="InterPro" id="IPR053136">
    <property type="entry name" value="UTP_pyrophosphatase-like"/>
</dbReference>
<evidence type="ECO:0000259" key="1">
    <source>
        <dbReference type="Pfam" id="PF01863"/>
    </source>
</evidence>
<evidence type="ECO:0000313" key="2">
    <source>
        <dbReference type="EMBL" id="TPF74054.1"/>
    </source>
</evidence>
<dbReference type="Pfam" id="PF01863">
    <property type="entry name" value="YgjP-like"/>
    <property type="match status" value="1"/>
</dbReference>
<dbReference type="RefSeq" id="WP_140906270.1">
    <property type="nucleotide sequence ID" value="NZ_JBHTMD010000019.1"/>
</dbReference>
<dbReference type="EMBL" id="VEWJ01000018">
    <property type="protein sequence ID" value="TPF74054.1"/>
    <property type="molecule type" value="Genomic_DNA"/>
</dbReference>
<proteinExistence type="predicted"/>
<reference evidence="2 3" key="1">
    <citation type="journal article" date="2003" name="Int. J. Syst. Evol. Microbiol.">
        <title>Towards a standardized format for the description of a novel species (of an established genus): Ochrobactrum gallinifaecis sp. nov.</title>
        <authorList>
            <person name="Kampfer P."/>
            <person name="Buczolits S."/>
            <person name="Albrecht A."/>
            <person name="Busse H.J."/>
            <person name="Stackebrandt E."/>
        </authorList>
    </citation>
    <scope>NUCLEOTIDE SEQUENCE [LARGE SCALE GENOMIC DNA]</scope>
    <source>
        <strain evidence="2 3">ISO 196</strain>
    </source>
</reference>
<dbReference type="PANTHER" id="PTHR30399">
    <property type="entry name" value="UNCHARACTERIZED PROTEIN YGJP"/>
    <property type="match status" value="1"/>
</dbReference>
<comment type="caution">
    <text evidence="2">The sequence shown here is derived from an EMBL/GenBank/DDBJ whole genome shotgun (WGS) entry which is preliminary data.</text>
</comment>
<accession>A0A502BIT7</accession>